<dbReference type="GO" id="GO:0042742">
    <property type="term" value="P:defense response to bacterium"/>
    <property type="evidence" value="ECO:0007669"/>
    <property type="project" value="UniProtKB-KW"/>
</dbReference>
<evidence type="ECO:0000256" key="1">
    <source>
        <dbReference type="ARBA" id="ARBA00022529"/>
    </source>
</evidence>
<keyword evidence="1" id="KW-0929">Antimicrobial</keyword>
<evidence type="ECO:0000313" key="3">
    <source>
        <dbReference type="EMBL" id="TMP87071.1"/>
    </source>
</evidence>
<accession>A0A5S3Z4V9</accession>
<dbReference type="InterPro" id="IPR052619">
    <property type="entry name" value="Phage_lysozyme-like"/>
</dbReference>
<evidence type="ECO:0000256" key="2">
    <source>
        <dbReference type="ARBA" id="ARBA00022638"/>
    </source>
</evidence>
<sequence length="204" mass="23196">MPLNAIVKKEVIKNTEKHEGRVPHLYLDTRGFVTVGIGHLIPNKSAIASVPMYKKGANNMLVLASLAEKHAEYDTIKKQPHGNYLASYYKPYTTLVMKNHDIVIQKEKHIASFYRELVGYYNTKNGFSTHFDAMPFEVQQALLDMSFNLGITRLKSQYIKMNAHIKKEKWGDAALQSSRISVKAQRNLYVKNLFLKAQAGAKKP</sequence>
<comment type="caution">
    <text evidence="3">The sequence shown here is derived from an EMBL/GenBank/DDBJ whole genome shotgun (WGS) entry which is preliminary data.</text>
</comment>
<dbReference type="Proteomes" id="UP000305874">
    <property type="component" value="Unassembled WGS sequence"/>
</dbReference>
<name>A0A5S3Z4V9_9GAMM</name>
<evidence type="ECO:0000313" key="4">
    <source>
        <dbReference type="Proteomes" id="UP000305874"/>
    </source>
</evidence>
<dbReference type="PANTHER" id="PTHR37406">
    <property type="entry name" value="T4-TYPE LYSOZYME 1-RELATED"/>
    <property type="match status" value="1"/>
</dbReference>
<dbReference type="AlphaFoldDB" id="A0A5S3Z4V9"/>
<dbReference type="Gene3D" id="1.10.530.40">
    <property type="match status" value="1"/>
</dbReference>
<reference evidence="4" key="2">
    <citation type="submission" date="2019-06" db="EMBL/GenBank/DDBJ databases">
        <title>Co-occurence of chitin degradation, pigmentation and bioactivity in marine Pseudoalteromonas.</title>
        <authorList>
            <person name="Sonnenschein E.C."/>
            <person name="Bech P.K."/>
        </authorList>
    </citation>
    <scope>NUCLEOTIDE SEQUENCE [LARGE SCALE GENOMIC DNA]</scope>
    <source>
        <strain evidence="4">S2897</strain>
    </source>
</reference>
<dbReference type="EMBL" id="PNCG01000010">
    <property type="protein sequence ID" value="TMP87071.1"/>
    <property type="molecule type" value="Genomic_DNA"/>
</dbReference>
<gene>
    <name evidence="3" type="ORF">CWC05_11445</name>
</gene>
<dbReference type="RefSeq" id="WP_138548284.1">
    <property type="nucleotide sequence ID" value="NZ_PNBS01000013.1"/>
</dbReference>
<protein>
    <recommendedName>
        <fullName evidence="5">Lysozyme</fullName>
    </recommendedName>
</protein>
<dbReference type="InterPro" id="IPR023346">
    <property type="entry name" value="Lysozyme-like_dom_sf"/>
</dbReference>
<keyword evidence="2" id="KW-0081">Bacteriolytic enzyme</keyword>
<dbReference type="GO" id="GO:0031640">
    <property type="term" value="P:killing of cells of another organism"/>
    <property type="evidence" value="ECO:0007669"/>
    <property type="project" value="UniProtKB-KW"/>
</dbReference>
<proteinExistence type="predicted"/>
<dbReference type="SUPFAM" id="SSF53955">
    <property type="entry name" value="Lysozyme-like"/>
    <property type="match status" value="1"/>
</dbReference>
<dbReference type="InterPro" id="IPR023347">
    <property type="entry name" value="Lysozyme_dom_sf"/>
</dbReference>
<dbReference type="GO" id="GO:0003796">
    <property type="term" value="F:lysozyme activity"/>
    <property type="evidence" value="ECO:0007669"/>
    <property type="project" value="InterPro"/>
</dbReference>
<evidence type="ECO:0008006" key="5">
    <source>
        <dbReference type="Google" id="ProtNLM"/>
    </source>
</evidence>
<organism evidence="3 4">
    <name type="scientific">Pseudoalteromonas ruthenica</name>
    <dbReference type="NCBI Taxonomy" id="151081"/>
    <lineage>
        <taxon>Bacteria</taxon>
        <taxon>Pseudomonadati</taxon>
        <taxon>Pseudomonadota</taxon>
        <taxon>Gammaproteobacteria</taxon>
        <taxon>Alteromonadales</taxon>
        <taxon>Pseudoalteromonadaceae</taxon>
        <taxon>Pseudoalteromonas</taxon>
    </lineage>
</organism>
<dbReference type="PANTHER" id="PTHR37406:SF1">
    <property type="entry name" value="T4-TYPE LYSOZYME 1-RELATED"/>
    <property type="match status" value="1"/>
</dbReference>
<reference evidence="3 4" key="1">
    <citation type="submission" date="2017-12" db="EMBL/GenBank/DDBJ databases">
        <authorList>
            <person name="Paulsen S."/>
            <person name="Gram L.K."/>
        </authorList>
    </citation>
    <scope>NUCLEOTIDE SEQUENCE [LARGE SCALE GENOMIC DNA]</scope>
    <source>
        <strain evidence="3 4">S2897</strain>
    </source>
</reference>